<dbReference type="AlphaFoldDB" id="A0A1A9WXI1"/>
<dbReference type="Gene3D" id="1.20.5.170">
    <property type="match status" value="1"/>
</dbReference>
<name>A0A1A9WXI1_9MUSC</name>
<dbReference type="VEuPathDB" id="VectorBase:GBRI036106"/>
<sequence>MENIDANEIMQYRHKKFDNFKRKQRDSCNSLQSRTKAFESESMRIENLNNSHTDDKESYTNRTNLPCDITIITPPPSKRRRVTFASTHVIPSVETILPRLSDEMLSSIYKYHCNMVRKFPKRQRSPKDQRRRDKNTIACRISRRSKKLEQLFIEEQYREFCEKNFIIKEQSIRANAYLNELNKLINPSRNTFTAFSTDCSISSTTATISSSIQHISATSSKCYSNGNSDASKLNFIEKIKLSKKPFTIAYLTSNE</sequence>
<evidence type="ECO:0000313" key="1">
    <source>
        <dbReference type="EnsemblMetazoa" id="GBRI036106-PA"/>
    </source>
</evidence>
<keyword evidence="2" id="KW-1185">Reference proteome</keyword>
<reference evidence="2" key="1">
    <citation type="submission" date="2014-03" db="EMBL/GenBank/DDBJ databases">
        <authorList>
            <person name="Aksoy S."/>
            <person name="Warren W."/>
            <person name="Wilson R.K."/>
        </authorList>
    </citation>
    <scope>NUCLEOTIDE SEQUENCE [LARGE SCALE GENOMIC DNA]</scope>
    <source>
        <strain evidence="2">IAEA</strain>
    </source>
</reference>
<evidence type="ECO:0000313" key="2">
    <source>
        <dbReference type="Proteomes" id="UP000091820"/>
    </source>
</evidence>
<proteinExistence type="predicted"/>
<organism evidence="1 2">
    <name type="scientific">Glossina brevipalpis</name>
    <dbReference type="NCBI Taxonomy" id="37001"/>
    <lineage>
        <taxon>Eukaryota</taxon>
        <taxon>Metazoa</taxon>
        <taxon>Ecdysozoa</taxon>
        <taxon>Arthropoda</taxon>
        <taxon>Hexapoda</taxon>
        <taxon>Insecta</taxon>
        <taxon>Pterygota</taxon>
        <taxon>Neoptera</taxon>
        <taxon>Endopterygota</taxon>
        <taxon>Diptera</taxon>
        <taxon>Brachycera</taxon>
        <taxon>Muscomorpha</taxon>
        <taxon>Hippoboscoidea</taxon>
        <taxon>Glossinidae</taxon>
        <taxon>Glossina</taxon>
    </lineage>
</organism>
<protein>
    <recommendedName>
        <fullName evidence="3">BZIP domain-containing protein</fullName>
    </recommendedName>
</protein>
<dbReference type="STRING" id="37001.A0A1A9WXI1"/>
<reference evidence="1" key="2">
    <citation type="submission" date="2020-05" db="UniProtKB">
        <authorList>
            <consortium name="EnsemblMetazoa"/>
        </authorList>
    </citation>
    <scope>IDENTIFICATION</scope>
    <source>
        <strain evidence="1">IAEA</strain>
    </source>
</reference>
<accession>A0A1A9WXI1</accession>
<dbReference type="EnsemblMetazoa" id="GBRI036106-RA">
    <property type="protein sequence ID" value="GBRI036106-PA"/>
    <property type="gene ID" value="GBRI036106"/>
</dbReference>
<dbReference type="Proteomes" id="UP000091820">
    <property type="component" value="Unassembled WGS sequence"/>
</dbReference>
<evidence type="ECO:0008006" key="3">
    <source>
        <dbReference type="Google" id="ProtNLM"/>
    </source>
</evidence>